<dbReference type="InterPro" id="IPR035906">
    <property type="entry name" value="MetI-like_sf"/>
</dbReference>
<feature type="transmembrane region" description="Helical" evidence="7">
    <location>
        <begin position="166"/>
        <end position="187"/>
    </location>
</feature>
<dbReference type="InterPro" id="IPR050809">
    <property type="entry name" value="UgpAE/MalFG_permease"/>
</dbReference>
<evidence type="ECO:0000256" key="7">
    <source>
        <dbReference type="RuleBase" id="RU363032"/>
    </source>
</evidence>
<dbReference type="SUPFAM" id="SSF161098">
    <property type="entry name" value="MetI-like"/>
    <property type="match status" value="1"/>
</dbReference>
<dbReference type="Gene3D" id="1.10.3720.10">
    <property type="entry name" value="MetI-like"/>
    <property type="match status" value="1"/>
</dbReference>
<feature type="transmembrane region" description="Helical" evidence="7">
    <location>
        <begin position="227"/>
        <end position="247"/>
    </location>
</feature>
<dbReference type="GO" id="GO:0005886">
    <property type="term" value="C:plasma membrane"/>
    <property type="evidence" value="ECO:0007669"/>
    <property type="project" value="UniProtKB-SubCell"/>
</dbReference>
<evidence type="ECO:0000256" key="1">
    <source>
        <dbReference type="ARBA" id="ARBA00004651"/>
    </source>
</evidence>
<organism evidence="9 10">
    <name type="scientific">Antribacter soli</name>
    <dbReference type="NCBI Taxonomy" id="2910976"/>
    <lineage>
        <taxon>Bacteria</taxon>
        <taxon>Bacillati</taxon>
        <taxon>Actinomycetota</taxon>
        <taxon>Actinomycetes</taxon>
        <taxon>Micrococcales</taxon>
        <taxon>Promicromonosporaceae</taxon>
        <taxon>Antribacter</taxon>
    </lineage>
</organism>
<keyword evidence="10" id="KW-1185">Reference proteome</keyword>
<reference evidence="9" key="1">
    <citation type="submission" date="2022-01" db="EMBL/GenBank/DDBJ databases">
        <title>Antribacter sp. nov., isolated from Guizhou of China.</title>
        <authorList>
            <person name="Chengliang C."/>
            <person name="Ya Z."/>
        </authorList>
    </citation>
    <scope>NUCLEOTIDE SEQUENCE</scope>
    <source>
        <strain evidence="9">KLBMP 9083</strain>
    </source>
</reference>
<comment type="subcellular location">
    <subcellularLocation>
        <location evidence="1 7">Cell membrane</location>
        <topology evidence="1 7">Multi-pass membrane protein</topology>
    </subcellularLocation>
</comment>
<comment type="similarity">
    <text evidence="7">Belongs to the binding-protein-dependent transport system permease family.</text>
</comment>
<keyword evidence="6 7" id="KW-0472">Membrane</keyword>
<sequence length="312" mass="34585">MSITVPLAAPPSREPTTVAHPIRKPKKNWRGWLFVWPFAVVFLFAFMAPLLYAVWLSLFQNRLVGGNSFVGLDNYVTAFQDPAFWDGFGRVFLFLLVEVPVMLLLALAAALAIDSARLYATGLFRVVVFLPYAVPAVVAVLMWGFLYSDNFGLTASINDWLGSDVLQPFAPSWVTVSIGNIVTWEYVGYNMVIFYSALKTIPTELYEAAELDGANSWQVIRAIKLPAARGAIVIATIFSIIGSFQLFNEPNVLKPLANNVITSHFTPNMYAYNLSFAGQQYNYSATVAIIMGVITAAIAYVVQIRGTRQEDR</sequence>
<dbReference type="EMBL" id="JAKGSG010000011">
    <property type="protein sequence ID" value="MCF4119906.1"/>
    <property type="molecule type" value="Genomic_DNA"/>
</dbReference>
<evidence type="ECO:0000313" key="9">
    <source>
        <dbReference type="EMBL" id="MCF4119906.1"/>
    </source>
</evidence>
<feature type="transmembrane region" description="Helical" evidence="7">
    <location>
        <begin position="91"/>
        <end position="111"/>
    </location>
</feature>
<keyword evidence="4 7" id="KW-0812">Transmembrane</keyword>
<evidence type="ECO:0000256" key="5">
    <source>
        <dbReference type="ARBA" id="ARBA00022989"/>
    </source>
</evidence>
<feature type="transmembrane region" description="Helical" evidence="7">
    <location>
        <begin position="281"/>
        <end position="302"/>
    </location>
</feature>
<dbReference type="PROSITE" id="PS50928">
    <property type="entry name" value="ABC_TM1"/>
    <property type="match status" value="1"/>
</dbReference>
<dbReference type="Proteomes" id="UP001165405">
    <property type="component" value="Unassembled WGS sequence"/>
</dbReference>
<dbReference type="AlphaFoldDB" id="A0AA41QB67"/>
<keyword evidence="3" id="KW-1003">Cell membrane</keyword>
<evidence type="ECO:0000256" key="3">
    <source>
        <dbReference type="ARBA" id="ARBA00022475"/>
    </source>
</evidence>
<evidence type="ECO:0000313" key="10">
    <source>
        <dbReference type="Proteomes" id="UP001165405"/>
    </source>
</evidence>
<feature type="transmembrane region" description="Helical" evidence="7">
    <location>
        <begin position="33"/>
        <end position="55"/>
    </location>
</feature>
<dbReference type="Pfam" id="PF00528">
    <property type="entry name" value="BPD_transp_1"/>
    <property type="match status" value="1"/>
</dbReference>
<keyword evidence="2 7" id="KW-0813">Transport</keyword>
<evidence type="ECO:0000259" key="8">
    <source>
        <dbReference type="PROSITE" id="PS50928"/>
    </source>
</evidence>
<accession>A0AA41QB67</accession>
<proteinExistence type="inferred from homology"/>
<protein>
    <submittedName>
        <fullName evidence="9">Sugar ABC transporter permease</fullName>
    </submittedName>
</protein>
<evidence type="ECO:0000256" key="4">
    <source>
        <dbReference type="ARBA" id="ARBA00022692"/>
    </source>
</evidence>
<comment type="caution">
    <text evidence="9">The sequence shown here is derived from an EMBL/GenBank/DDBJ whole genome shotgun (WGS) entry which is preliminary data.</text>
</comment>
<gene>
    <name evidence="9" type="ORF">L1785_02835</name>
</gene>
<dbReference type="InterPro" id="IPR000515">
    <property type="entry name" value="MetI-like"/>
</dbReference>
<feature type="transmembrane region" description="Helical" evidence="7">
    <location>
        <begin position="123"/>
        <end position="146"/>
    </location>
</feature>
<dbReference type="GO" id="GO:0055085">
    <property type="term" value="P:transmembrane transport"/>
    <property type="evidence" value="ECO:0007669"/>
    <property type="project" value="InterPro"/>
</dbReference>
<evidence type="ECO:0000256" key="6">
    <source>
        <dbReference type="ARBA" id="ARBA00023136"/>
    </source>
</evidence>
<evidence type="ECO:0000256" key="2">
    <source>
        <dbReference type="ARBA" id="ARBA00022448"/>
    </source>
</evidence>
<name>A0AA41QB67_9MICO</name>
<dbReference type="PANTHER" id="PTHR43227">
    <property type="entry name" value="BLL4140 PROTEIN"/>
    <property type="match status" value="1"/>
</dbReference>
<keyword evidence="5 7" id="KW-1133">Transmembrane helix</keyword>
<dbReference type="PANTHER" id="PTHR43227:SF8">
    <property type="entry name" value="DIACETYLCHITOBIOSE UPTAKE SYSTEM PERMEASE PROTEIN DASB"/>
    <property type="match status" value="1"/>
</dbReference>
<dbReference type="CDD" id="cd06261">
    <property type="entry name" value="TM_PBP2"/>
    <property type="match status" value="1"/>
</dbReference>
<dbReference type="RefSeq" id="WP_236087621.1">
    <property type="nucleotide sequence ID" value="NZ_JAKGSG010000011.1"/>
</dbReference>
<feature type="domain" description="ABC transmembrane type-1" evidence="8">
    <location>
        <begin position="88"/>
        <end position="302"/>
    </location>
</feature>